<dbReference type="InterPro" id="IPR004713">
    <property type="entry name" value="CaH_exchang"/>
</dbReference>
<dbReference type="EMBL" id="JPGY02000001">
    <property type="protein sequence ID" value="KRU13064.1"/>
    <property type="molecule type" value="Genomic_DNA"/>
</dbReference>
<feature type="transmembrane region" description="Helical" evidence="9">
    <location>
        <begin position="58"/>
        <end position="79"/>
    </location>
</feature>
<dbReference type="eggNOG" id="COG0387">
    <property type="taxonomic scope" value="Bacteria"/>
</dbReference>
<feature type="transmembrane region" description="Helical" evidence="9">
    <location>
        <begin position="202"/>
        <end position="219"/>
    </location>
</feature>
<accession>A0A0H3J0S0</accession>
<sequence length="349" mass="37757">MKWLKFLFIFIPISIVLEVSGFHNPLVLFIVSCLSIIPLAGLMGEATEEISVYAGSRVGGFLNATFGNATELIISILAIRAGLFDVVKASIAGSVLGNTLLVLGASMFVGGLKYKSQKFNKKAIGMSTNMLLLAVIGLCIPAIFMHSIDSKLISTRYESLSVAVAVILLIVYILGLVFSFYTHKDIYGTEHDGSDKETKWSLKFSILVLVIATVLIAVESEFLVGSVEPMSKAIGLSEFFVGIILIPIVGNAAEHSTAIIMALKNKMDVAVEISIGSSLQIILFVAPILIFISLLFRPMSIVFNEFELIALISSIFIVSKVASDGECNWLEGVQLMSVYLIIAIAFFII</sequence>
<dbReference type="PANTHER" id="PTHR31503:SF22">
    <property type="entry name" value="VACUOLAR CALCIUM ION TRANSPORTER"/>
    <property type="match status" value="1"/>
</dbReference>
<keyword evidence="6 9" id="KW-1133">Transmembrane helix</keyword>
<keyword evidence="8 9" id="KW-0472">Membrane</keyword>
<evidence type="ECO:0000256" key="2">
    <source>
        <dbReference type="ARBA" id="ARBA00022448"/>
    </source>
</evidence>
<keyword evidence="9" id="KW-0050">Antiport</keyword>
<feature type="transmembrane region" description="Helical" evidence="9">
    <location>
        <begin position="239"/>
        <end position="263"/>
    </location>
</feature>
<keyword evidence="7 9" id="KW-0406">Ion transport</keyword>
<dbReference type="Proteomes" id="UP000028042">
    <property type="component" value="Unassembled WGS sequence"/>
</dbReference>
<gene>
    <name evidence="11" type="primary">chaA</name>
    <name evidence="11" type="ORF">CLPA_c08390</name>
    <name evidence="12" type="ORF">CP6013_02312</name>
</gene>
<dbReference type="InterPro" id="IPR044880">
    <property type="entry name" value="NCX_ion-bd_dom_sf"/>
</dbReference>
<dbReference type="PANTHER" id="PTHR31503">
    <property type="entry name" value="VACUOLAR CALCIUM ION TRANSPORTER"/>
    <property type="match status" value="1"/>
</dbReference>
<evidence type="ECO:0000313" key="14">
    <source>
        <dbReference type="Proteomes" id="UP000030905"/>
    </source>
</evidence>
<evidence type="ECO:0000256" key="8">
    <source>
        <dbReference type="ARBA" id="ARBA00023136"/>
    </source>
</evidence>
<dbReference type="EMBL" id="CP009268">
    <property type="protein sequence ID" value="AJA50927.1"/>
    <property type="molecule type" value="Genomic_DNA"/>
</dbReference>
<reference evidence="12 13" key="3">
    <citation type="journal article" name="Genome Announc.">
        <title>Improved Draft Genome Sequence of Clostridium pasteurianum Strain ATCC 6013 (DSM 525) Using a Hybrid Next-Generation Sequencing Approach.</title>
        <authorList>
            <person name="Pyne M.E."/>
            <person name="Utturkar S."/>
            <person name="Brown S.D."/>
            <person name="Moo-Young M."/>
            <person name="Chung D.A."/>
            <person name="Chou C.P."/>
        </authorList>
    </citation>
    <scope>NUCLEOTIDE SEQUENCE [LARGE SCALE GENOMIC DNA]</scope>
    <source>
        <strain evidence="12 13">ATCC 6013</strain>
    </source>
</reference>
<comment type="caution">
    <text evidence="9">Lacks conserved residue(s) required for the propagation of feature annotation.</text>
</comment>
<keyword evidence="3 9" id="KW-0109">Calcium transport</keyword>
<dbReference type="Gene3D" id="1.20.1420.30">
    <property type="entry name" value="NCX, central ion-binding region"/>
    <property type="match status" value="1"/>
</dbReference>
<feature type="transmembrane region" description="Helical" evidence="9">
    <location>
        <begin position="26"/>
        <end position="46"/>
    </location>
</feature>
<dbReference type="NCBIfam" id="TIGR00846">
    <property type="entry name" value="caca2"/>
    <property type="match status" value="1"/>
</dbReference>
<evidence type="ECO:0000313" key="12">
    <source>
        <dbReference type="EMBL" id="KRU13064.1"/>
    </source>
</evidence>
<organism evidence="11 14">
    <name type="scientific">Clostridium pasteurianum DSM 525 = ATCC 6013</name>
    <dbReference type="NCBI Taxonomy" id="1262449"/>
    <lineage>
        <taxon>Bacteria</taxon>
        <taxon>Bacillati</taxon>
        <taxon>Bacillota</taxon>
        <taxon>Clostridia</taxon>
        <taxon>Eubacteriales</taxon>
        <taxon>Clostridiaceae</taxon>
        <taxon>Clostridium</taxon>
    </lineage>
</organism>
<dbReference type="GeneID" id="93073049"/>
<feature type="domain" description="Sodium/calcium exchanger membrane region" evidence="10">
    <location>
        <begin position="205"/>
        <end position="347"/>
    </location>
</feature>
<dbReference type="RefSeq" id="WP_003446998.1">
    <property type="nucleotide sequence ID" value="NZ_ANZB01000013.1"/>
</dbReference>
<keyword evidence="2 9" id="KW-0813">Transport</keyword>
<dbReference type="InterPro" id="IPR004837">
    <property type="entry name" value="NaCa_Exmemb"/>
</dbReference>
<feature type="domain" description="Sodium/calcium exchanger membrane region" evidence="10">
    <location>
        <begin position="26"/>
        <end position="180"/>
    </location>
</feature>
<dbReference type="GO" id="GO:0006874">
    <property type="term" value="P:intracellular calcium ion homeostasis"/>
    <property type="evidence" value="ECO:0007669"/>
    <property type="project" value="TreeGrafter"/>
</dbReference>
<evidence type="ECO:0000256" key="1">
    <source>
        <dbReference type="ARBA" id="ARBA00004127"/>
    </source>
</evidence>
<comment type="subcellular location">
    <subcellularLocation>
        <location evidence="1">Endomembrane system</location>
        <topology evidence="1">Multi-pass membrane protein</topology>
    </subcellularLocation>
</comment>
<evidence type="ECO:0000313" key="11">
    <source>
        <dbReference type="EMBL" id="AJA50927.1"/>
    </source>
</evidence>
<keyword evidence="14" id="KW-1185">Reference proteome</keyword>
<dbReference type="GO" id="GO:0016020">
    <property type="term" value="C:membrane"/>
    <property type="evidence" value="ECO:0007669"/>
    <property type="project" value="InterPro"/>
</dbReference>
<proteinExistence type="inferred from homology"/>
<comment type="function">
    <text evidence="9">Ca(+)/H(+) antiporter that extrudes calcium in exchange for external protons.</text>
</comment>
<dbReference type="GO" id="GO:0015369">
    <property type="term" value="F:calcium:proton antiporter activity"/>
    <property type="evidence" value="ECO:0007669"/>
    <property type="project" value="UniProtKB-UniRule"/>
</dbReference>
<dbReference type="GO" id="GO:0012505">
    <property type="term" value="C:endomembrane system"/>
    <property type="evidence" value="ECO:0007669"/>
    <property type="project" value="UniProtKB-SubCell"/>
</dbReference>
<comment type="similarity">
    <text evidence="9">Belongs to the Ca(2+):cation antiporter (CaCA) (TC 2.A.19) family.</text>
</comment>
<feature type="transmembrane region" description="Helical" evidence="9">
    <location>
        <begin position="329"/>
        <end position="348"/>
    </location>
</feature>
<evidence type="ECO:0000256" key="6">
    <source>
        <dbReference type="ARBA" id="ARBA00022989"/>
    </source>
</evidence>
<dbReference type="InterPro" id="IPR004798">
    <property type="entry name" value="CAX-like"/>
</dbReference>
<reference evidence="11 14" key="1">
    <citation type="journal article" date="2015" name="Genome Announc.">
        <title>Complete Genome Sequence of the Nitrogen-Fixing and Solvent-Producing Clostridium pasteurianum DSM 525.</title>
        <authorList>
            <person name="Poehlein A."/>
            <person name="Grosse-Honebrink A."/>
            <person name="Zhang Y."/>
            <person name="Minton N.P."/>
            <person name="Daniel R."/>
        </authorList>
    </citation>
    <scope>NUCLEOTIDE SEQUENCE [LARGE SCALE GENOMIC DNA]</scope>
    <source>
        <strain evidence="11">DSM 525</strain>
        <strain evidence="14">DSM 525 / ATCC 6013</strain>
    </source>
</reference>
<evidence type="ECO:0000256" key="4">
    <source>
        <dbReference type="ARBA" id="ARBA00022692"/>
    </source>
</evidence>
<evidence type="ECO:0000256" key="3">
    <source>
        <dbReference type="ARBA" id="ARBA00022568"/>
    </source>
</evidence>
<keyword evidence="5 9" id="KW-0106">Calcium</keyword>
<evidence type="ECO:0000313" key="13">
    <source>
        <dbReference type="Proteomes" id="UP000028042"/>
    </source>
</evidence>
<keyword evidence="4 9" id="KW-0812">Transmembrane</keyword>
<dbReference type="Proteomes" id="UP000030905">
    <property type="component" value="Chromosome"/>
</dbReference>
<dbReference type="PATRIC" id="fig|1262449.3.peg.3262"/>
<evidence type="ECO:0000256" key="7">
    <source>
        <dbReference type="ARBA" id="ARBA00023065"/>
    </source>
</evidence>
<feature type="transmembrane region" description="Helical" evidence="9">
    <location>
        <begin position="91"/>
        <end position="109"/>
    </location>
</feature>
<dbReference type="Pfam" id="PF01699">
    <property type="entry name" value="Na_Ca_ex"/>
    <property type="match status" value="2"/>
</dbReference>
<dbReference type="KEGG" id="cpat:CLPA_c08390"/>
<feature type="transmembrane region" description="Helical" evidence="9">
    <location>
        <begin position="160"/>
        <end position="181"/>
    </location>
</feature>
<dbReference type="AlphaFoldDB" id="A0A0H3J0S0"/>
<feature type="transmembrane region" description="Helical" evidence="9">
    <location>
        <begin position="275"/>
        <end position="296"/>
    </location>
</feature>
<name>A0A0H3J0S0_CLOPA</name>
<evidence type="ECO:0000259" key="10">
    <source>
        <dbReference type="Pfam" id="PF01699"/>
    </source>
</evidence>
<dbReference type="KEGG" id="cpae:CPAST_c08390"/>
<dbReference type="PROSITE" id="PS51257">
    <property type="entry name" value="PROKAR_LIPOPROTEIN"/>
    <property type="match status" value="1"/>
</dbReference>
<reference evidence="12" key="2">
    <citation type="submission" date="2015-10" db="EMBL/GenBank/DDBJ databases">
        <title>Improved Draft Genome Sequence of Clostridium pasteurianum Strain ATCC 6013 (DSM 525) Using a Hybrid Next-Generation Sequencing Approach.</title>
        <authorList>
            <person name="Pyne M.E."/>
            <person name="Utturkar S.M."/>
            <person name="Brown S.D."/>
            <person name="Moo-Young M."/>
            <person name="Chung D.A."/>
            <person name="Chou P.C."/>
        </authorList>
    </citation>
    <scope>NUCLEOTIDE SEQUENCE</scope>
    <source>
        <strain evidence="12">ATCC 6013</strain>
    </source>
</reference>
<evidence type="ECO:0000256" key="9">
    <source>
        <dbReference type="RuleBase" id="RU365028"/>
    </source>
</evidence>
<evidence type="ECO:0000256" key="5">
    <source>
        <dbReference type="ARBA" id="ARBA00022837"/>
    </source>
</evidence>
<dbReference type="NCBIfam" id="TIGR00378">
    <property type="entry name" value="cax"/>
    <property type="match status" value="1"/>
</dbReference>
<protein>
    <recommendedName>
        <fullName evidence="9">Ca(2+)/H(+) antiporter</fullName>
    </recommendedName>
</protein>
<feature type="transmembrane region" description="Helical" evidence="9">
    <location>
        <begin position="130"/>
        <end position="148"/>
    </location>
</feature>